<feature type="domain" description="IraD/Gp25-like" evidence="1">
    <location>
        <begin position="31"/>
        <end position="120"/>
    </location>
</feature>
<evidence type="ECO:0000313" key="2">
    <source>
        <dbReference type="EMBL" id="CAJ0819068.1"/>
    </source>
</evidence>
<dbReference type="Pfam" id="PF04965">
    <property type="entry name" value="GPW_gp25"/>
    <property type="match status" value="1"/>
</dbReference>
<organism evidence="2 3">
    <name type="scientific">Ralstonia flaminis</name>
    <dbReference type="NCBI Taxonomy" id="3058597"/>
    <lineage>
        <taxon>Bacteria</taxon>
        <taxon>Pseudomonadati</taxon>
        <taxon>Pseudomonadota</taxon>
        <taxon>Betaproteobacteria</taxon>
        <taxon>Burkholderiales</taxon>
        <taxon>Burkholderiaceae</taxon>
        <taxon>Ralstonia</taxon>
    </lineage>
</organism>
<name>A0ABM9K8Q7_9RALS</name>
<dbReference type="Gene3D" id="3.10.450.40">
    <property type="match status" value="1"/>
</dbReference>
<dbReference type="EMBL" id="CATZLL010000013">
    <property type="protein sequence ID" value="CAJ0819068.1"/>
    <property type="molecule type" value="Genomic_DNA"/>
</dbReference>
<dbReference type="RefSeq" id="WP_316682006.1">
    <property type="nucleotide sequence ID" value="NZ_CATZLL010000013.1"/>
</dbReference>
<protein>
    <recommendedName>
        <fullName evidence="1">IraD/Gp25-like domain-containing protein</fullName>
    </recommendedName>
</protein>
<gene>
    <name evidence="2" type="ORF">LMG18101_03823</name>
</gene>
<reference evidence="2 3" key="1">
    <citation type="submission" date="2023-07" db="EMBL/GenBank/DDBJ databases">
        <authorList>
            <person name="Peeters C."/>
        </authorList>
    </citation>
    <scope>NUCLEOTIDE SEQUENCE [LARGE SCALE GENOMIC DNA]</scope>
    <source>
        <strain evidence="2 3">LMG 18101</strain>
    </source>
</reference>
<sequence length="141" mass="16167">MTMRSSPFLGRGWQFPLRFDPRSGQTGMVAGVEDIEESLRILFGTNPGERVMLPAYGCALRRVVFDTLSESTVTELKEMIRKAILFFEPRILVERIDTALIDPLEGRLDIRIDYIVRTTNTRHNLVYPLYLDQATQPVDGY</sequence>
<dbReference type="Proteomes" id="UP001189757">
    <property type="component" value="Unassembled WGS sequence"/>
</dbReference>
<evidence type="ECO:0000313" key="3">
    <source>
        <dbReference type="Proteomes" id="UP001189757"/>
    </source>
</evidence>
<keyword evidence="3" id="KW-1185">Reference proteome</keyword>
<accession>A0ABM9K8Q7</accession>
<dbReference type="InterPro" id="IPR007048">
    <property type="entry name" value="IraD/Gp25-like"/>
</dbReference>
<comment type="caution">
    <text evidence="2">The sequence shown here is derived from an EMBL/GenBank/DDBJ whole genome shotgun (WGS) entry which is preliminary data.</text>
</comment>
<proteinExistence type="predicted"/>
<evidence type="ECO:0000259" key="1">
    <source>
        <dbReference type="Pfam" id="PF04965"/>
    </source>
</evidence>
<dbReference type="SUPFAM" id="SSF160719">
    <property type="entry name" value="gpW/gp25-like"/>
    <property type="match status" value="1"/>
</dbReference>